<comment type="caution">
    <text evidence="1">The sequence shown here is derived from an EMBL/GenBank/DDBJ whole genome shotgun (WGS) entry which is preliminary data.</text>
</comment>
<name>A0A9Q3DQY7_9BASI</name>
<dbReference type="AlphaFoldDB" id="A0A9Q3DQY7"/>
<protein>
    <submittedName>
        <fullName evidence="1">Uncharacterized protein</fullName>
    </submittedName>
</protein>
<evidence type="ECO:0000313" key="2">
    <source>
        <dbReference type="Proteomes" id="UP000765509"/>
    </source>
</evidence>
<proteinExistence type="predicted"/>
<accession>A0A9Q3DQY7</accession>
<dbReference type="Proteomes" id="UP000765509">
    <property type="component" value="Unassembled WGS sequence"/>
</dbReference>
<sequence>MENIPQGSQLEEGKPQDTAKKYLCKHTQDAQTFLVTPAKGMAYIHGTATKMTVCIDNAQNPFIIDSGAHCSIMAINYLYHHFPNWEKQLFPTKKKNFPSASGKMTSIGKIIK</sequence>
<evidence type="ECO:0000313" key="1">
    <source>
        <dbReference type="EMBL" id="MBW0506058.1"/>
    </source>
</evidence>
<keyword evidence="2" id="KW-1185">Reference proteome</keyword>
<reference evidence="1" key="1">
    <citation type="submission" date="2021-03" db="EMBL/GenBank/DDBJ databases">
        <title>Draft genome sequence of rust myrtle Austropuccinia psidii MF-1, a brazilian biotype.</title>
        <authorList>
            <person name="Quecine M.C."/>
            <person name="Pachon D.M.R."/>
            <person name="Bonatelli M.L."/>
            <person name="Correr F.H."/>
            <person name="Franceschini L.M."/>
            <person name="Leite T.F."/>
            <person name="Margarido G.R.A."/>
            <person name="Almeida C.A."/>
            <person name="Ferrarezi J.A."/>
            <person name="Labate C.A."/>
        </authorList>
    </citation>
    <scope>NUCLEOTIDE SEQUENCE</scope>
    <source>
        <strain evidence="1">MF-1</strain>
    </source>
</reference>
<gene>
    <name evidence="1" type="ORF">O181_045773</name>
</gene>
<dbReference type="EMBL" id="AVOT02018863">
    <property type="protein sequence ID" value="MBW0506058.1"/>
    <property type="molecule type" value="Genomic_DNA"/>
</dbReference>
<organism evidence="1 2">
    <name type="scientific">Austropuccinia psidii MF-1</name>
    <dbReference type="NCBI Taxonomy" id="1389203"/>
    <lineage>
        <taxon>Eukaryota</taxon>
        <taxon>Fungi</taxon>
        <taxon>Dikarya</taxon>
        <taxon>Basidiomycota</taxon>
        <taxon>Pucciniomycotina</taxon>
        <taxon>Pucciniomycetes</taxon>
        <taxon>Pucciniales</taxon>
        <taxon>Sphaerophragmiaceae</taxon>
        <taxon>Austropuccinia</taxon>
    </lineage>
</organism>